<sequence>MAEQAPLSRSCLWVGGSKDISVPITHDTLTYDLSTRVSRGGWDNHPRLSAFLHALPTWLTPGGWIRDEAITHGLNVTEQLNAGVRWLDFRLMKNGPDASKDSYTLHFVQGNTRVGEYFSAIRSWVDAHPGEVVLIYTSRHGGVCERGEDAFPGVKDEEKRALWGEMKKSFEGVSFDASKSRLNETSLNSMVSSNQRVIFAIGSWEEFTGGDRMAIDACADFCRDEMCCNIPDQGVESSGAEEEEEEEEETDTPTKGEETEAKNEVELEEAETARVRRLKHSPVALSATAKERAEVRSIFFADYQMWMKRLDGREVIKAAKRTNRLASIWLPGSPPEDGQMLDAAILKFSPVPWGKREVLFRCILRYNIIGMNKWCPPTLLDNSQLGNYYLQMALEDAHRKGLRFPSVAVNALDENGTIRVGTERLVPEREKRRNQVARRYAFVATLLASNLRWACEKGGAEASACIRLKEEVEEKRKKFPLVLWDDPNRGRHPYLP</sequence>
<name>A0A0G4FDC4_9ALVE</name>
<evidence type="ECO:0000313" key="2">
    <source>
        <dbReference type="EMBL" id="CEM10899.1"/>
    </source>
</evidence>
<dbReference type="SUPFAM" id="SSF51695">
    <property type="entry name" value="PLC-like phosphodiesterases"/>
    <property type="match status" value="1"/>
</dbReference>
<dbReference type="VEuPathDB" id="CryptoDB:Cvel_16352"/>
<dbReference type="PANTHER" id="PTHR13593">
    <property type="match status" value="1"/>
</dbReference>
<feature type="compositionally biased region" description="Basic and acidic residues" evidence="1">
    <location>
        <begin position="252"/>
        <end position="263"/>
    </location>
</feature>
<dbReference type="Gene3D" id="3.20.20.190">
    <property type="entry name" value="Phosphatidylinositol (PI) phosphodiesterase"/>
    <property type="match status" value="1"/>
</dbReference>
<dbReference type="InterPro" id="IPR051057">
    <property type="entry name" value="PI-PLC_domain"/>
</dbReference>
<protein>
    <recommendedName>
        <fullName evidence="3">Phosphatidylinositol-specific phospholipase C X domain-containing protein</fullName>
    </recommendedName>
</protein>
<dbReference type="GO" id="GO:0006629">
    <property type="term" value="P:lipid metabolic process"/>
    <property type="evidence" value="ECO:0007669"/>
    <property type="project" value="InterPro"/>
</dbReference>
<accession>A0A0G4FDC4</accession>
<organism evidence="2">
    <name type="scientific">Chromera velia CCMP2878</name>
    <dbReference type="NCBI Taxonomy" id="1169474"/>
    <lineage>
        <taxon>Eukaryota</taxon>
        <taxon>Sar</taxon>
        <taxon>Alveolata</taxon>
        <taxon>Colpodellida</taxon>
        <taxon>Chromeraceae</taxon>
        <taxon>Chromera</taxon>
    </lineage>
</organism>
<dbReference type="Pfam" id="PF26146">
    <property type="entry name" value="PI-PLC_X"/>
    <property type="match status" value="1"/>
</dbReference>
<dbReference type="PANTHER" id="PTHR13593:SF113">
    <property type="entry name" value="SI:DKEY-266F7.9"/>
    <property type="match status" value="1"/>
</dbReference>
<evidence type="ECO:0008006" key="3">
    <source>
        <dbReference type="Google" id="ProtNLM"/>
    </source>
</evidence>
<evidence type="ECO:0000256" key="1">
    <source>
        <dbReference type="SAM" id="MobiDB-lite"/>
    </source>
</evidence>
<dbReference type="GO" id="GO:0008081">
    <property type="term" value="F:phosphoric diester hydrolase activity"/>
    <property type="evidence" value="ECO:0007669"/>
    <property type="project" value="InterPro"/>
</dbReference>
<feature type="region of interest" description="Disordered" evidence="1">
    <location>
        <begin position="233"/>
        <end position="263"/>
    </location>
</feature>
<dbReference type="InterPro" id="IPR017946">
    <property type="entry name" value="PLC-like_Pdiesterase_TIM-brl"/>
</dbReference>
<gene>
    <name evidence="2" type="ORF">Cvel_16352</name>
</gene>
<reference evidence="2" key="1">
    <citation type="submission" date="2014-11" db="EMBL/GenBank/DDBJ databases">
        <authorList>
            <person name="Otto D Thomas"/>
            <person name="Naeem Raeece"/>
        </authorList>
    </citation>
    <scope>NUCLEOTIDE SEQUENCE</scope>
</reference>
<proteinExistence type="predicted"/>
<dbReference type="EMBL" id="CDMZ01000281">
    <property type="protein sequence ID" value="CEM10899.1"/>
    <property type="molecule type" value="Genomic_DNA"/>
</dbReference>
<feature type="compositionally biased region" description="Acidic residues" evidence="1">
    <location>
        <begin position="239"/>
        <end position="251"/>
    </location>
</feature>
<dbReference type="AlphaFoldDB" id="A0A0G4FDC4"/>